<accession>A0A3P8E4B3</accession>
<sequence length="64" mass="7158">MYHRIGAFRPLAGNAPQCTQRLIATANEVAVVYVGNDEEIPGERYVVVYERGQGLCTISYLDRL</sequence>
<protein>
    <submittedName>
        <fullName evidence="3">DUF1653 domain-containing protein</fullName>
    </submittedName>
</protein>
<organism evidence="2 3">
    <name type="scientific">Heligmosomoides polygyrus</name>
    <name type="common">Parasitic roundworm</name>
    <dbReference type="NCBI Taxonomy" id="6339"/>
    <lineage>
        <taxon>Eukaryota</taxon>
        <taxon>Metazoa</taxon>
        <taxon>Ecdysozoa</taxon>
        <taxon>Nematoda</taxon>
        <taxon>Chromadorea</taxon>
        <taxon>Rhabditida</taxon>
        <taxon>Rhabditina</taxon>
        <taxon>Rhabditomorpha</taxon>
        <taxon>Strongyloidea</taxon>
        <taxon>Heligmosomidae</taxon>
        <taxon>Heligmosomoides</taxon>
    </lineage>
</organism>
<evidence type="ECO:0000313" key="2">
    <source>
        <dbReference type="Proteomes" id="UP000050761"/>
    </source>
</evidence>
<evidence type="ECO:0000313" key="1">
    <source>
        <dbReference type="EMBL" id="VDP41368.1"/>
    </source>
</evidence>
<proteinExistence type="predicted"/>
<accession>A0A183GMC5</accession>
<reference evidence="1 2" key="1">
    <citation type="submission" date="2018-11" db="EMBL/GenBank/DDBJ databases">
        <authorList>
            <consortium name="Pathogen Informatics"/>
        </authorList>
    </citation>
    <scope>NUCLEOTIDE SEQUENCE [LARGE SCALE GENOMIC DNA]</scope>
</reference>
<keyword evidence="2" id="KW-1185">Reference proteome</keyword>
<reference evidence="3" key="2">
    <citation type="submission" date="2019-09" db="UniProtKB">
        <authorList>
            <consortium name="WormBaseParasite"/>
        </authorList>
    </citation>
    <scope>IDENTIFICATION</scope>
</reference>
<name>A0A183GMC5_HELPZ</name>
<evidence type="ECO:0000313" key="3">
    <source>
        <dbReference type="WBParaSite" id="HPBE_0002384501-mRNA-1"/>
    </source>
</evidence>
<dbReference type="AlphaFoldDB" id="A0A183GMC5"/>
<gene>
    <name evidence="1" type="ORF">HPBE_LOCUS23844</name>
</gene>
<dbReference type="WBParaSite" id="HPBE_0002384501-mRNA-1">
    <property type="protein sequence ID" value="HPBE_0002384501-mRNA-1"/>
    <property type="gene ID" value="HPBE_0002384501"/>
</dbReference>
<dbReference type="Proteomes" id="UP000050761">
    <property type="component" value="Unassembled WGS sequence"/>
</dbReference>
<dbReference type="EMBL" id="UZAH01035543">
    <property type="protein sequence ID" value="VDP41368.1"/>
    <property type="molecule type" value="Genomic_DNA"/>
</dbReference>